<dbReference type="KEGG" id="hsal:JMJ58_19285"/>
<dbReference type="GeneID" id="62877315"/>
<keyword evidence="2" id="KW-1185">Reference proteome</keyword>
<protein>
    <submittedName>
        <fullName evidence="1">Uncharacterized protein</fullName>
    </submittedName>
</protein>
<dbReference type="Proteomes" id="UP000637819">
    <property type="component" value="Chromosome"/>
</dbReference>
<accession>A0A8T8E7D5</accession>
<organism evidence="1 2">
    <name type="scientific">Haloterrigena salifodinae</name>
    <dbReference type="NCBI Taxonomy" id="2675099"/>
    <lineage>
        <taxon>Archaea</taxon>
        <taxon>Methanobacteriati</taxon>
        <taxon>Methanobacteriota</taxon>
        <taxon>Stenosarchaea group</taxon>
        <taxon>Halobacteria</taxon>
        <taxon>Halobacteriales</taxon>
        <taxon>Natrialbaceae</taxon>
        <taxon>Haloterrigena</taxon>
    </lineage>
</organism>
<sequence>MSVDLDKWHPTYVYLAFWLQDKIKREGLEGIHYMEHARDWAERNADDETADAISKELRRL</sequence>
<name>A0A8T8E7D5_9EURY</name>
<evidence type="ECO:0000313" key="1">
    <source>
        <dbReference type="EMBL" id="QRV17376.1"/>
    </source>
</evidence>
<proteinExistence type="predicted"/>
<dbReference type="RefSeq" id="WP_204749411.1">
    <property type="nucleotide sequence ID" value="NZ_CP069188.1"/>
</dbReference>
<reference evidence="1 2" key="1">
    <citation type="submission" date="2021-01" db="EMBL/GenBank/DDBJ databases">
        <title>Genome Sequence and Methylation Pattern of Haloterrigena salifodinae BOL5-1, An Extremely Halophilic Archaeon from a Bolivian Salt Mine.</title>
        <authorList>
            <person name="DasSarma P."/>
            <person name="Anton B.P."/>
            <person name="DasSarma S.L."/>
            <person name="von Ehrenheim H.A.L."/>
            <person name="Martinez F.L."/>
            <person name="Guzman D."/>
            <person name="Roberts R.J."/>
            <person name="DasSarma S."/>
        </authorList>
    </citation>
    <scope>NUCLEOTIDE SEQUENCE [LARGE SCALE GENOMIC DNA]</scope>
    <source>
        <strain evidence="1 2">BOL5-1</strain>
    </source>
</reference>
<dbReference type="EMBL" id="CP069188">
    <property type="protein sequence ID" value="QRV17376.1"/>
    <property type="molecule type" value="Genomic_DNA"/>
</dbReference>
<gene>
    <name evidence="1" type="ORF">JMJ58_19285</name>
</gene>
<evidence type="ECO:0000313" key="2">
    <source>
        <dbReference type="Proteomes" id="UP000637819"/>
    </source>
</evidence>
<dbReference type="OrthoDB" id="346265at2157"/>
<dbReference type="AlphaFoldDB" id="A0A8T8E7D5"/>